<comment type="caution">
    <text evidence="2">The sequence shown here is derived from an EMBL/GenBank/DDBJ whole genome shotgun (WGS) entry which is preliminary data.</text>
</comment>
<reference evidence="2 3" key="1">
    <citation type="submission" date="2021-02" db="EMBL/GenBank/DDBJ databases">
        <title>Leishmania (Mundinia) enrietti genome sequencing and assembly.</title>
        <authorList>
            <person name="Almutairi H."/>
            <person name="Gatherer D."/>
        </authorList>
    </citation>
    <scope>NUCLEOTIDE SEQUENCE [LARGE SCALE GENOMIC DNA]</scope>
    <source>
        <strain evidence="2">CUR178</strain>
    </source>
</reference>
<evidence type="ECO:0000256" key="1">
    <source>
        <dbReference type="SAM" id="MobiDB-lite"/>
    </source>
</evidence>
<name>A0A836HX16_LEIEN</name>
<dbReference type="KEGG" id="lenr:94174621"/>
<accession>A0A836HX16</accession>
<evidence type="ECO:0000313" key="2">
    <source>
        <dbReference type="EMBL" id="KAG5485876.1"/>
    </source>
</evidence>
<protein>
    <submittedName>
        <fullName evidence="2">Uncharacterized protein</fullName>
    </submittedName>
</protein>
<gene>
    <name evidence="2" type="ORF">CUR178_07469</name>
</gene>
<evidence type="ECO:0000313" key="3">
    <source>
        <dbReference type="Proteomes" id="UP000674179"/>
    </source>
</evidence>
<dbReference type="AlphaFoldDB" id="A0A836HX16"/>
<dbReference type="OrthoDB" id="276716at2759"/>
<feature type="region of interest" description="Disordered" evidence="1">
    <location>
        <begin position="392"/>
        <end position="425"/>
    </location>
</feature>
<feature type="compositionally biased region" description="Basic and acidic residues" evidence="1">
    <location>
        <begin position="405"/>
        <end position="415"/>
    </location>
</feature>
<dbReference type="RefSeq" id="XP_067695601.1">
    <property type="nucleotide sequence ID" value="XM_067839111.1"/>
</dbReference>
<organism evidence="2 3">
    <name type="scientific">Leishmania enriettii</name>
    <dbReference type="NCBI Taxonomy" id="5663"/>
    <lineage>
        <taxon>Eukaryota</taxon>
        <taxon>Discoba</taxon>
        <taxon>Euglenozoa</taxon>
        <taxon>Kinetoplastea</taxon>
        <taxon>Metakinetoplastina</taxon>
        <taxon>Trypanosomatida</taxon>
        <taxon>Trypanosomatidae</taxon>
        <taxon>Leishmaniinae</taxon>
        <taxon>Leishmania</taxon>
    </lineage>
</organism>
<proteinExistence type="predicted"/>
<sequence length="902" mass="97038">MAHCIPPRVVRRLCDLEWFKAEFVDNVTAATNNDLAVFSDQCKSIGQASKHECAQLISSSFRPFIERVLPFPAGAYNIGAAECGGCWFWETYRHALFGENVLVHLGGSGISLAEDTLDAQAELRLRVCPKDTLTSPSLHRTKVLLHGSAKLEVVYALALSVALHVAKQPLLEHGEGPQALVLCATKDQCEELTCALNHFCASLHLIVHNLFEPYPPMPADKRAEVVIATPPLWESLAKFGQYPDHARVNTASQNEGLEDLLLKVEGEGQLPPTYDLTRWRPYSLAHVAQLVVFDVELQMNMGFRSLLQHILRLQHEPSSVSRKSETSSAAGKLPLSCQLYAVAGGDRFVVEADAMHSLFEAVRSSGRLRFNHGTAELSLACPSPLVGSHEDAGAPFSHGVRKRQRTEDGPGDHSGQEGPCKANPTASPYGNGAAFQGILIRSALSHARLLADFTAFTDFVDRVVVEASAFWESFESGIWDDGSSHGTPAPASSPLTTSNSNVMDGDRFLISAAPASFLQCARVDLALLCASPANPDSQSCVAAWEIYRAQEVGVWVHPAPSSPANLSSRLALLFQHLNDRLNGELFDGSVVQCVLASDAARLPFTLSPIAESTTDGEGIRLVQEHELFRYGPNLTPPTLLSIARKDGDEAAAATAARNAERLETLAVVEKLAAVTKGAEASPGYVPRCCFLSTLPRAGQVASSSFSSTVAPSDVSTVMVVRHVAASRVALCGGETSTGSQVHSPGEVKPLALYLLEECCQYGRVLSYYAHEATSTIEDTVGGGQATGDGDVEGVAGQRETAAKREQPLATAGQSTTASLFIEFASGDAAVEAVRLLSRRFALQHQQLQSQGAPGRLPRARLFTNRTYYEGVLQELSSHTFSDQSADDDDSRFGDFHISLLSE</sequence>
<keyword evidence="3" id="KW-1185">Reference proteome</keyword>
<dbReference type="GeneID" id="94174621"/>
<dbReference type="EMBL" id="JAFHKP010000006">
    <property type="protein sequence ID" value="KAG5485876.1"/>
    <property type="molecule type" value="Genomic_DNA"/>
</dbReference>
<dbReference type="Proteomes" id="UP000674179">
    <property type="component" value="Chromosome 6"/>
</dbReference>